<gene>
    <name evidence="1" type="primary">RCY1</name>
    <name evidence="1" type="ORF">C6P40_000174</name>
</gene>
<evidence type="ECO:0000313" key="2">
    <source>
        <dbReference type="Proteomes" id="UP000697127"/>
    </source>
</evidence>
<organism evidence="1 2">
    <name type="scientific">Pichia californica</name>
    <dbReference type="NCBI Taxonomy" id="460514"/>
    <lineage>
        <taxon>Eukaryota</taxon>
        <taxon>Fungi</taxon>
        <taxon>Dikarya</taxon>
        <taxon>Ascomycota</taxon>
        <taxon>Saccharomycotina</taxon>
        <taxon>Pichiomycetes</taxon>
        <taxon>Pichiales</taxon>
        <taxon>Pichiaceae</taxon>
        <taxon>Pichia</taxon>
    </lineage>
</organism>
<sequence length="923" mass="107985">MKRTLVLPNPEKEGSIPFEIIDTIVKYTVNFNDLINLSLINKEIYNHIMNNDELWVNYLKRINMWQDSNCEIIENIDELNLNPINCFDIKINNSKFARSIFIKIYSILSPIIKQLLIDNYSNFQNLSIFNTFSTPITQSKLFKNIGNFLNIFKNFENFNNLIIRFNSILNLFINSIISEINFQLKNKNYSIVLNLIKSLDCLSDDDNNLNINPIDSLLEFFIVKYNEDYNYLSSNDLVNECFIHESIDSKKRGIVKGYSFNFKKIDEIFNNIENLLNNQINEIKNIFNSNTFLSNINEIPIILKILENFLSNYLIGILIDKIITKARQIDSLDEVNKNVEFNEDEDNDLDPYINIMNEESLFFQCFPYLHSSLISTLQKLDYPQTQIFDNNKMDYIKVVCEFVNYYYEQYLIEFSNELPRQCHISLIQLIKSWQSNNEKIQKNIEFEILKLVDEDENDSKKFNFEIFNTFSNLFSFKSKEKEKEKENEIEDQQEIKLTKMAAKLKILITKVESLKTLVSIDLTVLLLQHIKNSYDLLLGLTKYSTTDQLNKEIYTTCINIFNDMLNILINNHIKPGFQEALNRLRKYKPLNISNDENKDNFKILEPVNNFIELVDVGDLILQMINVFYNHELIDNGIIKIKIQQQSKDFLRMNNIEKSIKILESTLDNYVATGLDISINIIIDEIKFKVEDCVGKIPINLNSRSKLESIPQLSSSTEIPISNRPTSSSSTTTNTTTIDNLNSMVYNYTNIESLPLNNGNMSKWCEIFINVLDNHFKLLQDSIDKSIMDVFKQELGDRLIIFLIQLILLKFKISNFGGIQFSFDINLLYSYYFKNKIKPAIEYLIGFKKIDQLYLINCSNLNSKEFKFQCKELGKLIINIGRENGIFTPEEVYQFVSRRSDWDKIKKNIDKVVYGFGADDCIIV</sequence>
<protein>
    <submittedName>
        <fullName evidence="1">F-box protein: endocytic membrane traffic, recycling ReCYcling 1</fullName>
    </submittedName>
</protein>
<reference evidence="1" key="1">
    <citation type="submission" date="2020-11" db="EMBL/GenBank/DDBJ databases">
        <title>Kefir isolates.</title>
        <authorList>
            <person name="Marcisauskas S."/>
            <person name="Kim Y."/>
            <person name="Blasche S."/>
        </authorList>
    </citation>
    <scope>NUCLEOTIDE SEQUENCE</scope>
    <source>
        <strain evidence="1">Olga-1</strain>
    </source>
</reference>
<dbReference type="InterPro" id="IPR009976">
    <property type="entry name" value="Sec10-like"/>
</dbReference>
<evidence type="ECO:0000313" key="1">
    <source>
        <dbReference type="EMBL" id="KAG0689072.1"/>
    </source>
</evidence>
<keyword evidence="2" id="KW-1185">Reference proteome</keyword>
<dbReference type="GO" id="GO:0000145">
    <property type="term" value="C:exocyst"/>
    <property type="evidence" value="ECO:0007669"/>
    <property type="project" value="TreeGrafter"/>
</dbReference>
<dbReference type="EMBL" id="PUHW01000103">
    <property type="protein sequence ID" value="KAG0689072.1"/>
    <property type="molecule type" value="Genomic_DNA"/>
</dbReference>
<proteinExistence type="predicted"/>
<name>A0A9P7BE98_9ASCO</name>
<dbReference type="GO" id="GO:0006893">
    <property type="term" value="P:Golgi to plasma membrane transport"/>
    <property type="evidence" value="ECO:0007669"/>
    <property type="project" value="TreeGrafter"/>
</dbReference>
<comment type="caution">
    <text evidence="1">The sequence shown here is derived from an EMBL/GenBank/DDBJ whole genome shotgun (WGS) entry which is preliminary data.</text>
</comment>
<dbReference type="GO" id="GO:0006887">
    <property type="term" value="P:exocytosis"/>
    <property type="evidence" value="ECO:0007669"/>
    <property type="project" value="TreeGrafter"/>
</dbReference>
<dbReference type="PANTHER" id="PTHR12100">
    <property type="entry name" value="SEC10"/>
    <property type="match status" value="1"/>
</dbReference>
<dbReference type="PANTHER" id="PTHR12100:SF1">
    <property type="entry name" value="RECYCLIN-1"/>
    <property type="match status" value="1"/>
</dbReference>
<dbReference type="AlphaFoldDB" id="A0A9P7BE98"/>
<accession>A0A9P7BE98</accession>
<dbReference type="Proteomes" id="UP000697127">
    <property type="component" value="Unassembled WGS sequence"/>
</dbReference>